<sequence length="448" mass="48607">MRSKTFIQKAIIITFALFTLFILLPQVFPVQAKSEKIVYFVPVEKTVEQGLGAFLNRSIEEAEKIGASHIVFELNTPGGVVDAALDIAKSLRETEIPTTAFINKSALSAGAYLALNADQIVMVPHSTMGAAGIIDQQGNTAGKKAESMWLAEMKASAELNNRDPIYALAMADENVEIPKFGVKKGEFLTLTAEQAIEVGYAEKIVSTRAELLDYLELSGATIQQMEESFAEKLARFITNPIVVPILLSIGSLGLVIELYSPGFGVPGIMGLSSLLLFFYGHMIAGLAGMESIILVIIGIILIVLEFFVPGGIMGLLGVLSIITSLLLAAENISHMIFSILIAILVTIIASVILFRRFGYEKGIFKRIILFDSTSSEQGYVSNQNRLDLIGLEGTTVTPLRPSGTAVFNDERVDVVTEGSFISSNIKVKIIKVEGSRIVVREIKKEVEE</sequence>
<evidence type="ECO:0000313" key="10">
    <source>
        <dbReference type="Proteomes" id="UP000027936"/>
    </source>
</evidence>
<dbReference type="GO" id="GO:0006508">
    <property type="term" value="P:proteolysis"/>
    <property type="evidence" value="ECO:0007669"/>
    <property type="project" value="UniProtKB-KW"/>
</dbReference>
<dbReference type="InterPro" id="IPR056738">
    <property type="entry name" value="NfeD1b_N"/>
</dbReference>
<dbReference type="Pfam" id="PF24961">
    <property type="entry name" value="NfeD_membrane"/>
    <property type="match status" value="1"/>
</dbReference>
<evidence type="ECO:0000313" key="9">
    <source>
        <dbReference type="EMBL" id="KEF38136.1"/>
    </source>
</evidence>
<evidence type="ECO:0000256" key="3">
    <source>
        <dbReference type="ARBA" id="ARBA00022989"/>
    </source>
</evidence>
<evidence type="ECO:0000259" key="7">
    <source>
        <dbReference type="Pfam" id="PF24961"/>
    </source>
</evidence>
<protein>
    <submittedName>
        <fullName evidence="9">Membrane-bound serine protease (ClpP class)</fullName>
    </submittedName>
</protein>
<dbReference type="Gene3D" id="3.90.226.10">
    <property type="entry name" value="2-enoyl-CoA Hydratase, Chain A, domain 1"/>
    <property type="match status" value="1"/>
</dbReference>
<comment type="caution">
    <text evidence="9">The sequence shown here is derived from an EMBL/GenBank/DDBJ whole genome shotgun (WGS) entry which is preliminary data.</text>
</comment>
<gene>
    <name evidence="9" type="ORF">M670_02554</name>
</gene>
<dbReference type="Pfam" id="PF25145">
    <property type="entry name" value="NfeD1b_N"/>
    <property type="match status" value="1"/>
</dbReference>
<evidence type="ECO:0000259" key="8">
    <source>
        <dbReference type="Pfam" id="PF25145"/>
    </source>
</evidence>
<comment type="subcellular location">
    <subcellularLocation>
        <location evidence="1">Membrane</location>
        <topology evidence="1">Multi-pass membrane protein</topology>
    </subcellularLocation>
</comment>
<evidence type="ECO:0000256" key="1">
    <source>
        <dbReference type="ARBA" id="ARBA00004141"/>
    </source>
</evidence>
<keyword evidence="3 5" id="KW-1133">Transmembrane helix</keyword>
<name>A0A072NL28_SCHAZ</name>
<feature type="domain" description="NfeD-like C-terminal" evidence="6">
    <location>
        <begin position="387"/>
        <end position="440"/>
    </location>
</feature>
<accession>A0A072NL28</accession>
<dbReference type="CDD" id="cd07021">
    <property type="entry name" value="Clp_protease_NfeD_like"/>
    <property type="match status" value="1"/>
</dbReference>
<feature type="domain" description="NfeD integral membrane" evidence="7">
    <location>
        <begin position="242"/>
        <end position="355"/>
    </location>
</feature>
<dbReference type="InterPro" id="IPR056739">
    <property type="entry name" value="NfeD_membrane"/>
</dbReference>
<dbReference type="InterPro" id="IPR029045">
    <property type="entry name" value="ClpP/crotonase-like_dom_sf"/>
</dbReference>
<dbReference type="PANTHER" id="PTHR33507:SF3">
    <property type="entry name" value="INNER MEMBRANE PROTEIN YBBJ"/>
    <property type="match status" value="1"/>
</dbReference>
<feature type="transmembrane region" description="Helical" evidence="5">
    <location>
        <begin position="335"/>
        <end position="354"/>
    </location>
</feature>
<dbReference type="InterPro" id="IPR012340">
    <property type="entry name" value="NA-bd_OB-fold"/>
</dbReference>
<feature type="domain" description="NfeD1b N-terminal" evidence="8">
    <location>
        <begin position="38"/>
        <end position="224"/>
    </location>
</feature>
<dbReference type="Gene3D" id="2.40.50.140">
    <property type="entry name" value="Nucleic acid-binding proteins"/>
    <property type="match status" value="1"/>
</dbReference>
<feature type="transmembrane region" description="Helical" evidence="5">
    <location>
        <begin position="311"/>
        <end position="329"/>
    </location>
</feature>
<evidence type="ECO:0000256" key="4">
    <source>
        <dbReference type="ARBA" id="ARBA00023136"/>
    </source>
</evidence>
<dbReference type="AlphaFoldDB" id="A0A072NL28"/>
<proteinExistence type="predicted"/>
<keyword evidence="4 5" id="KW-0472">Membrane</keyword>
<dbReference type="RefSeq" id="WP_081847208.1">
    <property type="nucleotide sequence ID" value="NZ_JJRY01000009.1"/>
</dbReference>
<evidence type="ECO:0000256" key="2">
    <source>
        <dbReference type="ARBA" id="ARBA00022692"/>
    </source>
</evidence>
<dbReference type="PANTHER" id="PTHR33507">
    <property type="entry name" value="INNER MEMBRANE PROTEIN YBBJ"/>
    <property type="match status" value="1"/>
</dbReference>
<dbReference type="Pfam" id="PF01957">
    <property type="entry name" value="NfeD"/>
    <property type="match status" value="1"/>
</dbReference>
<keyword evidence="2 5" id="KW-0812">Transmembrane</keyword>
<keyword evidence="9" id="KW-0378">Hydrolase</keyword>
<dbReference type="SUPFAM" id="SSF52096">
    <property type="entry name" value="ClpP/crotonase"/>
    <property type="match status" value="1"/>
</dbReference>
<organism evidence="9 10">
    <name type="scientific">Schinkia azotoformans MEV2011</name>
    <dbReference type="NCBI Taxonomy" id="1348973"/>
    <lineage>
        <taxon>Bacteria</taxon>
        <taxon>Bacillati</taxon>
        <taxon>Bacillota</taxon>
        <taxon>Bacilli</taxon>
        <taxon>Bacillales</taxon>
        <taxon>Bacillaceae</taxon>
        <taxon>Calidifontibacillus/Schinkia group</taxon>
        <taxon>Schinkia</taxon>
    </lineage>
</organism>
<feature type="transmembrane region" description="Helical" evidence="5">
    <location>
        <begin position="236"/>
        <end position="256"/>
    </location>
</feature>
<feature type="transmembrane region" description="Helical" evidence="5">
    <location>
        <begin position="286"/>
        <end position="304"/>
    </location>
</feature>
<dbReference type="GO" id="GO:0005886">
    <property type="term" value="C:plasma membrane"/>
    <property type="evidence" value="ECO:0007669"/>
    <property type="project" value="TreeGrafter"/>
</dbReference>
<evidence type="ECO:0000256" key="5">
    <source>
        <dbReference type="SAM" id="Phobius"/>
    </source>
</evidence>
<dbReference type="EMBL" id="JJRY01000009">
    <property type="protein sequence ID" value="KEF38136.1"/>
    <property type="molecule type" value="Genomic_DNA"/>
</dbReference>
<reference evidence="9 10" key="1">
    <citation type="submission" date="2014-04" db="EMBL/GenBank/DDBJ databases">
        <title>Draft genome sequence of Bacillus azotoformans MEV2011, a (co-) denitrifying strain unable to grow in the presence of oxygen.</title>
        <authorList>
            <person name="Nielsen M."/>
            <person name="Schreiber L."/>
            <person name="Finster K."/>
            <person name="Schramm A."/>
        </authorList>
    </citation>
    <scope>NUCLEOTIDE SEQUENCE [LARGE SCALE GENOMIC DNA]</scope>
    <source>
        <strain evidence="9 10">MEV2011</strain>
    </source>
</reference>
<dbReference type="Proteomes" id="UP000027936">
    <property type="component" value="Unassembled WGS sequence"/>
</dbReference>
<dbReference type="InterPro" id="IPR002810">
    <property type="entry name" value="NfeD-like_C"/>
</dbReference>
<dbReference type="GO" id="GO:0008233">
    <property type="term" value="F:peptidase activity"/>
    <property type="evidence" value="ECO:0007669"/>
    <property type="project" value="UniProtKB-KW"/>
</dbReference>
<dbReference type="InterPro" id="IPR052165">
    <property type="entry name" value="Membrane_assoc_protease"/>
</dbReference>
<dbReference type="OrthoDB" id="9806253at2"/>
<keyword evidence="9" id="KW-0645">Protease</keyword>
<dbReference type="PATRIC" id="fig|1348973.3.peg.2473"/>
<evidence type="ECO:0000259" key="6">
    <source>
        <dbReference type="Pfam" id="PF01957"/>
    </source>
</evidence>